<dbReference type="KEGG" id="tet:TTHERM_00877000"/>
<sequence length="180" mass="20596">MSRTKDVFRDETNNKHNQSLANEQKNNTTILETSGILDAYEYFLRQLCKNGLPSGNVYEFAAQQILKFERKRNNEIKKRVALKNSLEALENQQTNQQDQTKENKISKSPEKKNQTKGDESKKGQLQVQQLDTPTVSQNRQNQKSDVGLKSPSAGLQQQVEKKGQEKETAQTSKKDLNKKK</sequence>
<keyword evidence="3" id="KW-1185">Reference proteome</keyword>
<feature type="compositionally biased region" description="Basic and acidic residues" evidence="1">
    <location>
        <begin position="159"/>
        <end position="180"/>
    </location>
</feature>
<feature type="compositionally biased region" description="Polar residues" evidence="1">
    <location>
        <begin position="123"/>
        <end position="144"/>
    </location>
</feature>
<accession>Q23H42</accession>
<organism evidence="2 3">
    <name type="scientific">Tetrahymena thermophila (strain SB210)</name>
    <dbReference type="NCBI Taxonomy" id="312017"/>
    <lineage>
        <taxon>Eukaryota</taxon>
        <taxon>Sar</taxon>
        <taxon>Alveolata</taxon>
        <taxon>Ciliophora</taxon>
        <taxon>Intramacronucleata</taxon>
        <taxon>Oligohymenophorea</taxon>
        <taxon>Hymenostomatida</taxon>
        <taxon>Tetrahymenina</taxon>
        <taxon>Tetrahymenidae</taxon>
        <taxon>Tetrahymena</taxon>
    </lineage>
</organism>
<feature type="region of interest" description="Disordered" evidence="1">
    <location>
        <begin position="88"/>
        <end position="180"/>
    </location>
</feature>
<proteinExistence type="predicted"/>
<dbReference type="EMBL" id="GG662702">
    <property type="protein sequence ID" value="EAR95805.3"/>
    <property type="molecule type" value="Genomic_DNA"/>
</dbReference>
<evidence type="ECO:0000313" key="3">
    <source>
        <dbReference type="Proteomes" id="UP000009168"/>
    </source>
</evidence>
<dbReference type="OrthoDB" id="313342at2759"/>
<dbReference type="STRING" id="312017.Q23H42"/>
<dbReference type="AlphaFoldDB" id="Q23H42"/>
<evidence type="ECO:0000256" key="1">
    <source>
        <dbReference type="SAM" id="MobiDB-lite"/>
    </source>
</evidence>
<dbReference type="RefSeq" id="XP_001016050.3">
    <property type="nucleotide sequence ID" value="XM_001016050.3"/>
</dbReference>
<dbReference type="HOGENOM" id="CLU_2202337_0_0_1"/>
<feature type="compositionally biased region" description="Basic and acidic residues" evidence="1">
    <location>
        <begin position="99"/>
        <end position="122"/>
    </location>
</feature>
<evidence type="ECO:0000313" key="2">
    <source>
        <dbReference type="EMBL" id="EAR95805.3"/>
    </source>
</evidence>
<gene>
    <name evidence="2" type="ORF">TTHERM_00877000</name>
</gene>
<feature type="compositionally biased region" description="Basic and acidic residues" evidence="1">
    <location>
        <begin position="1"/>
        <end position="14"/>
    </location>
</feature>
<feature type="region of interest" description="Disordered" evidence="1">
    <location>
        <begin position="1"/>
        <end position="26"/>
    </location>
</feature>
<protein>
    <submittedName>
        <fullName evidence="2">Uncharacterized protein</fullName>
    </submittedName>
</protein>
<dbReference type="GeneID" id="7826413"/>
<feature type="compositionally biased region" description="Polar residues" evidence="1">
    <location>
        <begin position="15"/>
        <end position="26"/>
    </location>
</feature>
<name>Q23H42_TETTS</name>
<reference evidence="3" key="1">
    <citation type="journal article" date="2006" name="PLoS Biol.">
        <title>Macronuclear genome sequence of the ciliate Tetrahymena thermophila, a model eukaryote.</title>
        <authorList>
            <person name="Eisen J.A."/>
            <person name="Coyne R.S."/>
            <person name="Wu M."/>
            <person name="Wu D."/>
            <person name="Thiagarajan M."/>
            <person name="Wortman J.R."/>
            <person name="Badger J.H."/>
            <person name="Ren Q."/>
            <person name="Amedeo P."/>
            <person name="Jones K.M."/>
            <person name="Tallon L.J."/>
            <person name="Delcher A.L."/>
            <person name="Salzberg S.L."/>
            <person name="Silva J.C."/>
            <person name="Haas B.J."/>
            <person name="Majoros W.H."/>
            <person name="Farzad M."/>
            <person name="Carlton J.M."/>
            <person name="Smith R.K. Jr."/>
            <person name="Garg J."/>
            <person name="Pearlman R.E."/>
            <person name="Karrer K.M."/>
            <person name="Sun L."/>
            <person name="Manning G."/>
            <person name="Elde N.C."/>
            <person name="Turkewitz A.P."/>
            <person name="Asai D.J."/>
            <person name="Wilkes D.E."/>
            <person name="Wang Y."/>
            <person name="Cai H."/>
            <person name="Collins K."/>
            <person name="Stewart B.A."/>
            <person name="Lee S.R."/>
            <person name="Wilamowska K."/>
            <person name="Weinberg Z."/>
            <person name="Ruzzo W.L."/>
            <person name="Wloga D."/>
            <person name="Gaertig J."/>
            <person name="Frankel J."/>
            <person name="Tsao C.-C."/>
            <person name="Gorovsky M.A."/>
            <person name="Keeling P.J."/>
            <person name="Waller R.F."/>
            <person name="Patron N.J."/>
            <person name="Cherry J.M."/>
            <person name="Stover N.A."/>
            <person name="Krieger C.J."/>
            <person name="del Toro C."/>
            <person name="Ryder H.F."/>
            <person name="Williamson S.C."/>
            <person name="Barbeau R.A."/>
            <person name="Hamilton E.P."/>
            <person name="Orias E."/>
        </authorList>
    </citation>
    <scope>NUCLEOTIDE SEQUENCE [LARGE SCALE GENOMIC DNA]</scope>
    <source>
        <strain evidence="3">SB210</strain>
    </source>
</reference>
<dbReference type="Proteomes" id="UP000009168">
    <property type="component" value="Unassembled WGS sequence"/>
</dbReference>
<dbReference type="InParanoid" id="Q23H42"/>